<evidence type="ECO:0000313" key="2">
    <source>
        <dbReference type="EMBL" id="CAG5134701.1"/>
    </source>
</evidence>
<reference evidence="2" key="1">
    <citation type="submission" date="2021-04" db="EMBL/GenBank/DDBJ databases">
        <authorList>
            <consortium name="Molecular Ecology Group"/>
        </authorList>
    </citation>
    <scope>NUCLEOTIDE SEQUENCE</scope>
</reference>
<comment type="caution">
    <text evidence="2">The sequence shown here is derived from an EMBL/GenBank/DDBJ whole genome shotgun (WGS) entry which is preliminary data.</text>
</comment>
<evidence type="ECO:0000313" key="3">
    <source>
        <dbReference type="Proteomes" id="UP000678393"/>
    </source>
</evidence>
<dbReference type="OrthoDB" id="5945460at2759"/>
<sequence length="455" mass="52818">MHEETCTMSTVIKWNKKWLFFVGIALGFVLFNCVYHTRIGKFSVITPEKSKYSVWPQFESKSPINNIFFRSECVKAANYSLTGLSDIKTQWARAQHPLCQKYYNKFTSIFTLKTRKATLSIPEGFRSKVRGWLANNEDLYQEIFVQDIIHIISEFTREHTVFNPLRDKRPIQPPDQSQSEYFDELLKATAKTCDFCNFTHFTAEHTFGRVQSKHAFTASNIFKIDTLHAVVAMKQHDPLHWSLEEFVDLFRLTETWIKKANSHYPQARYPALIWDILPKCGASQVHPHLQLVLDFERYHGEIEAWRRGAQEYYSLHNSNYFTDLVAVYSALNLTVTYGSAVAFASLVPKRDHEMVIMAREPSTDFYTLLFAVLRAFIDDFHKMCYSMGMAYPAVDTPEGKLPIYARVITRGFVTDIRSDISSFEMFLATNVNIDPYKTIDVVRSSVNQRLKNMNL</sequence>
<feature type="transmembrane region" description="Helical" evidence="1">
    <location>
        <begin position="18"/>
        <end position="35"/>
    </location>
</feature>
<evidence type="ECO:0000256" key="1">
    <source>
        <dbReference type="SAM" id="Phobius"/>
    </source>
</evidence>
<keyword evidence="1" id="KW-0472">Membrane</keyword>
<dbReference type="InterPro" id="IPR036265">
    <property type="entry name" value="HIT-like_sf"/>
</dbReference>
<dbReference type="PANTHER" id="PTHR34714">
    <property type="entry name" value="EGF-LIKE DOMAIN-CONTAINING PROTEIN"/>
    <property type="match status" value="1"/>
</dbReference>
<accession>A0A8S4A8R1</accession>
<gene>
    <name evidence="2" type="ORF">CUNI_LOCUS20259</name>
</gene>
<dbReference type="Proteomes" id="UP000678393">
    <property type="component" value="Unassembled WGS sequence"/>
</dbReference>
<keyword evidence="1" id="KW-0812">Transmembrane</keyword>
<dbReference type="PANTHER" id="PTHR34714:SF3">
    <property type="match status" value="1"/>
</dbReference>
<dbReference type="EMBL" id="CAJHNH020007512">
    <property type="protein sequence ID" value="CAG5134701.1"/>
    <property type="molecule type" value="Genomic_DNA"/>
</dbReference>
<keyword evidence="1" id="KW-1133">Transmembrane helix</keyword>
<keyword evidence="3" id="KW-1185">Reference proteome</keyword>
<protein>
    <submittedName>
        <fullName evidence="2">Uncharacterized protein</fullName>
    </submittedName>
</protein>
<dbReference type="SUPFAM" id="SSF54197">
    <property type="entry name" value="HIT-like"/>
    <property type="match status" value="1"/>
</dbReference>
<name>A0A8S4A8R1_9EUPU</name>
<proteinExistence type="predicted"/>
<organism evidence="2 3">
    <name type="scientific">Candidula unifasciata</name>
    <dbReference type="NCBI Taxonomy" id="100452"/>
    <lineage>
        <taxon>Eukaryota</taxon>
        <taxon>Metazoa</taxon>
        <taxon>Spiralia</taxon>
        <taxon>Lophotrochozoa</taxon>
        <taxon>Mollusca</taxon>
        <taxon>Gastropoda</taxon>
        <taxon>Heterobranchia</taxon>
        <taxon>Euthyneura</taxon>
        <taxon>Panpulmonata</taxon>
        <taxon>Eupulmonata</taxon>
        <taxon>Stylommatophora</taxon>
        <taxon>Helicina</taxon>
        <taxon>Helicoidea</taxon>
        <taxon>Geomitridae</taxon>
        <taxon>Candidula</taxon>
    </lineage>
</organism>
<dbReference type="AlphaFoldDB" id="A0A8S4A8R1"/>